<evidence type="ECO:0000313" key="5">
    <source>
        <dbReference type="Proteomes" id="UP000070299"/>
    </source>
</evidence>
<dbReference type="InterPro" id="IPR011990">
    <property type="entry name" value="TPR-like_helical_dom_sf"/>
</dbReference>
<dbReference type="Pfam" id="PF01476">
    <property type="entry name" value="LysM"/>
    <property type="match status" value="1"/>
</dbReference>
<evidence type="ECO:0000256" key="2">
    <source>
        <dbReference type="SAM" id="MobiDB-lite"/>
    </source>
</evidence>
<dbReference type="SMART" id="SM00257">
    <property type="entry name" value="LysM"/>
    <property type="match status" value="1"/>
</dbReference>
<keyword evidence="1" id="KW-0802">TPR repeat</keyword>
<gene>
    <name evidence="4" type="ORF">AX660_22160</name>
</gene>
<dbReference type="Gene3D" id="3.10.350.10">
    <property type="entry name" value="LysM domain"/>
    <property type="match status" value="1"/>
</dbReference>
<evidence type="ECO:0000313" key="4">
    <source>
        <dbReference type="EMBL" id="KXI27530.1"/>
    </source>
</evidence>
<dbReference type="PROSITE" id="PS50005">
    <property type="entry name" value="TPR"/>
    <property type="match status" value="2"/>
</dbReference>
<dbReference type="SUPFAM" id="SSF54106">
    <property type="entry name" value="LysM domain"/>
    <property type="match status" value="1"/>
</dbReference>
<sequence length="409" mass="45727">MKYSSYLLCFVFTLVIGCTSQTSGPKMGDNFDQQKAAKTRVSLGLTYLKNGNYSQAKFNLDKALEFAPRSADAHFGLAYYYQSVGEFAAAESAYQKAMDYDPHNADIANSYGAFLCQQGKYPKAKEYFLKAINSSNYISSAETYENLALCSQSNGYQAEATEYLRSAVNHQPGRSKSLFLLTQSLVREQKWDEARSTLRKYEKVAQINAESLLLSTQIEQALGNLEIALSYGDMLLKMYPDSPASQVYKQRLTQVVQPVVRKSIKAKSQVDEPEDAKADRKPLVENPQSTEPAVVEMPEMPENVGKVENVEASAEPETTAKVEALPTNEQQKQDTEEAEVAIVDKVEQQSAAEPLFHVVKDGENLYRISLRYNIKMQRLIEWNSLTNASDIFAGKKLRLTAPDTATEQE</sequence>
<dbReference type="CDD" id="cd00118">
    <property type="entry name" value="LysM"/>
    <property type="match status" value="1"/>
</dbReference>
<dbReference type="Gene3D" id="1.25.40.10">
    <property type="entry name" value="Tetratricopeptide repeat domain"/>
    <property type="match status" value="1"/>
</dbReference>
<dbReference type="PANTHER" id="PTHR12558">
    <property type="entry name" value="CELL DIVISION CYCLE 16,23,27"/>
    <property type="match status" value="1"/>
</dbReference>
<organism evidence="4 5">
    <name type="scientific">Paraglaciecola hydrolytica</name>
    <dbReference type="NCBI Taxonomy" id="1799789"/>
    <lineage>
        <taxon>Bacteria</taxon>
        <taxon>Pseudomonadati</taxon>
        <taxon>Pseudomonadota</taxon>
        <taxon>Gammaproteobacteria</taxon>
        <taxon>Alteromonadales</taxon>
        <taxon>Alteromonadaceae</taxon>
        <taxon>Paraglaciecola</taxon>
    </lineage>
</organism>
<comment type="caution">
    <text evidence="4">The sequence shown here is derived from an EMBL/GenBank/DDBJ whole genome shotgun (WGS) entry which is preliminary data.</text>
</comment>
<name>A0A148KML1_9ALTE</name>
<dbReference type="OrthoDB" id="9814042at2"/>
<feature type="domain" description="LysM" evidence="3">
    <location>
        <begin position="355"/>
        <end position="399"/>
    </location>
</feature>
<proteinExistence type="predicted"/>
<dbReference type="InterPro" id="IPR019734">
    <property type="entry name" value="TPR_rpt"/>
</dbReference>
<keyword evidence="5" id="KW-1185">Reference proteome</keyword>
<feature type="region of interest" description="Disordered" evidence="2">
    <location>
        <begin position="264"/>
        <end position="293"/>
    </location>
</feature>
<dbReference type="Proteomes" id="UP000070299">
    <property type="component" value="Unassembled WGS sequence"/>
</dbReference>
<dbReference type="Pfam" id="PF14559">
    <property type="entry name" value="TPR_19"/>
    <property type="match status" value="1"/>
</dbReference>
<dbReference type="PROSITE" id="PS51782">
    <property type="entry name" value="LYSM"/>
    <property type="match status" value="1"/>
</dbReference>
<feature type="repeat" description="TPR" evidence="1">
    <location>
        <begin position="71"/>
        <end position="104"/>
    </location>
</feature>
<accession>A0A148KML1</accession>
<protein>
    <recommendedName>
        <fullName evidence="3">LysM domain-containing protein</fullName>
    </recommendedName>
</protein>
<dbReference type="PANTHER" id="PTHR12558:SF13">
    <property type="entry name" value="CELL DIVISION CYCLE PROTEIN 27 HOMOLOG"/>
    <property type="match status" value="1"/>
</dbReference>
<reference evidence="5" key="1">
    <citation type="submission" date="2016-02" db="EMBL/GenBank/DDBJ databases">
        <authorList>
            <person name="Schultz-Johansen M."/>
            <person name="Glaring M.A."/>
            <person name="Bech P.K."/>
            <person name="Stougaard P."/>
        </authorList>
    </citation>
    <scope>NUCLEOTIDE SEQUENCE [LARGE SCALE GENOMIC DNA]</scope>
    <source>
        <strain evidence="5">S66</strain>
    </source>
</reference>
<dbReference type="SMART" id="SM00028">
    <property type="entry name" value="TPR"/>
    <property type="match status" value="4"/>
</dbReference>
<dbReference type="InterPro" id="IPR013360">
    <property type="entry name" value="Pilus_4_PilW"/>
</dbReference>
<dbReference type="NCBIfam" id="TIGR02521">
    <property type="entry name" value="type_IV_pilW"/>
    <property type="match status" value="1"/>
</dbReference>
<evidence type="ECO:0000259" key="3">
    <source>
        <dbReference type="PROSITE" id="PS51782"/>
    </source>
</evidence>
<evidence type="ECO:0000256" key="1">
    <source>
        <dbReference type="PROSITE-ProRule" id="PRU00339"/>
    </source>
</evidence>
<dbReference type="SUPFAM" id="SSF81901">
    <property type="entry name" value="HCP-like"/>
    <property type="match status" value="1"/>
</dbReference>
<feature type="repeat" description="TPR" evidence="1">
    <location>
        <begin position="37"/>
        <end position="70"/>
    </location>
</feature>
<dbReference type="EMBL" id="LSNE01000011">
    <property type="protein sequence ID" value="KXI27530.1"/>
    <property type="molecule type" value="Genomic_DNA"/>
</dbReference>
<dbReference type="InterPro" id="IPR036779">
    <property type="entry name" value="LysM_dom_sf"/>
</dbReference>
<dbReference type="AlphaFoldDB" id="A0A148KML1"/>
<dbReference type="PROSITE" id="PS50293">
    <property type="entry name" value="TPR_REGION"/>
    <property type="match status" value="1"/>
</dbReference>
<dbReference type="RefSeq" id="WP_082769036.1">
    <property type="nucleotide sequence ID" value="NZ_LSNE01000011.1"/>
</dbReference>
<dbReference type="PROSITE" id="PS51257">
    <property type="entry name" value="PROKAR_LIPOPROTEIN"/>
    <property type="match status" value="1"/>
</dbReference>
<dbReference type="Pfam" id="PF13181">
    <property type="entry name" value="TPR_8"/>
    <property type="match status" value="1"/>
</dbReference>
<dbReference type="STRING" id="1799789.AX660_22160"/>
<dbReference type="InterPro" id="IPR018392">
    <property type="entry name" value="LysM"/>
</dbReference>